<feature type="region of interest" description="Disordered" evidence="1">
    <location>
        <begin position="70"/>
        <end position="119"/>
    </location>
</feature>
<dbReference type="Proteomes" id="UP000034611">
    <property type="component" value="Unassembled WGS sequence"/>
</dbReference>
<gene>
    <name evidence="2" type="ORF">UV56_C0016G0010</name>
</gene>
<name>A0A0G1C4A9_9BACT</name>
<feature type="region of interest" description="Disordered" evidence="1">
    <location>
        <begin position="1"/>
        <end position="52"/>
    </location>
</feature>
<dbReference type="AlphaFoldDB" id="A0A0G1C4A9"/>
<protein>
    <submittedName>
        <fullName evidence="2">Uncharacterized protein</fullName>
    </submittedName>
</protein>
<evidence type="ECO:0000256" key="1">
    <source>
        <dbReference type="SAM" id="MobiDB-lite"/>
    </source>
</evidence>
<evidence type="ECO:0000313" key="3">
    <source>
        <dbReference type="Proteomes" id="UP000034611"/>
    </source>
</evidence>
<feature type="compositionally biased region" description="Polar residues" evidence="1">
    <location>
        <begin position="37"/>
        <end position="48"/>
    </location>
</feature>
<sequence length="184" mass="20575">RQMGCTRVTSIQKRRRRSSEHAGFPKKPSGLGPNRARVTQSRPRQGGSSPALCAGRSARITLSEIVVRSQGIPEPSCRNPIAARSPRRPRERSIQRTQRTRESRRRPGPRCGLPGKRTASAEGRIRQLMMTHEHCPWSGSKFDESRLGAARRQRQGRHARAVCWPRSLPDSCEAGVKLLRCGVV</sequence>
<accession>A0A0G1C4A9</accession>
<dbReference type="EMBL" id="LCEY01000016">
    <property type="protein sequence ID" value="KKS80495.1"/>
    <property type="molecule type" value="Genomic_DNA"/>
</dbReference>
<proteinExistence type="predicted"/>
<comment type="caution">
    <text evidence="2">The sequence shown here is derived from an EMBL/GenBank/DDBJ whole genome shotgun (WGS) entry which is preliminary data.</text>
</comment>
<feature type="non-terminal residue" evidence="2">
    <location>
        <position position="1"/>
    </location>
</feature>
<evidence type="ECO:0000313" key="2">
    <source>
        <dbReference type="EMBL" id="KKS80495.1"/>
    </source>
</evidence>
<reference evidence="2 3" key="1">
    <citation type="journal article" date="2015" name="Nature">
        <title>rRNA introns, odd ribosomes, and small enigmatic genomes across a large radiation of phyla.</title>
        <authorList>
            <person name="Brown C.T."/>
            <person name="Hug L.A."/>
            <person name="Thomas B.C."/>
            <person name="Sharon I."/>
            <person name="Castelle C.J."/>
            <person name="Singh A."/>
            <person name="Wilkins M.J."/>
            <person name="Williams K.H."/>
            <person name="Banfield J.F."/>
        </authorList>
    </citation>
    <scope>NUCLEOTIDE SEQUENCE [LARGE SCALE GENOMIC DNA]</scope>
</reference>
<organism evidence="2 3">
    <name type="scientific">Candidatus Woesebacteria bacterium GW2011_GWC1_43_10b</name>
    <dbReference type="NCBI Taxonomy" id="1618585"/>
    <lineage>
        <taxon>Bacteria</taxon>
        <taxon>Candidatus Woeseibacteriota</taxon>
    </lineage>
</organism>